<feature type="domain" description="Thiamine pyrophosphate enzyme TPP-binding" evidence="1">
    <location>
        <begin position="228"/>
        <end position="365"/>
    </location>
</feature>
<dbReference type="Proteomes" id="UP000004578">
    <property type="component" value="Unassembled WGS sequence"/>
</dbReference>
<dbReference type="PANTHER" id="PTHR42916">
    <property type="entry name" value="2-SUCCINYL-5-ENOLPYRUVYL-6-HYDROXY-3-CYCLOHEXENE-1-CARBOXYLATE SYNTHASE"/>
    <property type="match status" value="1"/>
</dbReference>
<protein>
    <submittedName>
        <fullName evidence="2">Thiamine pyrophosphate enzyme, C-terminal TPP binding domain protein</fullName>
    </submittedName>
</protein>
<name>J1GXF0_9ACTO</name>
<dbReference type="AlphaFoldDB" id="J1GXF0"/>
<evidence type="ECO:0000313" key="2">
    <source>
        <dbReference type="EMBL" id="EJF37790.1"/>
    </source>
</evidence>
<dbReference type="Pfam" id="PF02775">
    <property type="entry name" value="TPP_enzyme_C"/>
    <property type="match status" value="1"/>
</dbReference>
<feature type="non-terminal residue" evidence="2">
    <location>
        <position position="1"/>
    </location>
</feature>
<comment type="caution">
    <text evidence="2">The sequence shown here is derived from an EMBL/GenBank/DDBJ whole genome shotgun (WGS) entry which is preliminary data.</text>
</comment>
<dbReference type="GO" id="GO:0030976">
    <property type="term" value="F:thiamine pyrophosphate binding"/>
    <property type="evidence" value="ECO:0007669"/>
    <property type="project" value="InterPro"/>
</dbReference>
<dbReference type="GO" id="GO:0000287">
    <property type="term" value="F:magnesium ion binding"/>
    <property type="evidence" value="ECO:0007669"/>
    <property type="project" value="UniProtKB-ARBA"/>
</dbReference>
<dbReference type="GO" id="GO:0003824">
    <property type="term" value="F:catalytic activity"/>
    <property type="evidence" value="ECO:0007669"/>
    <property type="project" value="InterPro"/>
</dbReference>
<proteinExistence type="predicted"/>
<accession>J1GXF0</accession>
<gene>
    <name evidence="2" type="ORF">HMPREF1317_1337</name>
</gene>
<evidence type="ECO:0000313" key="3">
    <source>
        <dbReference type="Proteomes" id="UP000004578"/>
    </source>
</evidence>
<reference evidence="2 3" key="1">
    <citation type="submission" date="2012-05" db="EMBL/GenBank/DDBJ databases">
        <authorList>
            <person name="Harkins D.M."/>
            <person name="Madupu R."/>
            <person name="Durkin A.S."/>
            <person name="Torralba M."/>
            <person name="Methe B."/>
            <person name="Sutton G.G."/>
            <person name="Nelson K.E."/>
        </authorList>
    </citation>
    <scope>NUCLEOTIDE SEQUENCE [LARGE SCALE GENOMIC DNA]</scope>
    <source>
        <strain evidence="2 3">F0490</strain>
    </source>
</reference>
<dbReference type="Gene3D" id="3.40.50.1220">
    <property type="entry name" value="TPP-binding domain"/>
    <property type="match status" value="1"/>
</dbReference>
<keyword evidence="3" id="KW-1185">Reference proteome</keyword>
<dbReference type="SUPFAM" id="SSF52518">
    <property type="entry name" value="Thiamin diphosphate-binding fold (THDP-binding)"/>
    <property type="match status" value="1"/>
</dbReference>
<evidence type="ECO:0000259" key="1">
    <source>
        <dbReference type="Pfam" id="PF02775"/>
    </source>
</evidence>
<dbReference type="InterPro" id="IPR011766">
    <property type="entry name" value="TPP_enzyme_TPP-bd"/>
</dbReference>
<dbReference type="InterPro" id="IPR029061">
    <property type="entry name" value="THDP-binding"/>
</dbReference>
<dbReference type="PANTHER" id="PTHR42916:SF1">
    <property type="entry name" value="PROTEIN PHYLLO, CHLOROPLASTIC"/>
    <property type="match status" value="1"/>
</dbReference>
<dbReference type="Gene3D" id="3.40.50.970">
    <property type="match status" value="1"/>
</dbReference>
<organism evidence="2 3">
    <name type="scientific">Schaalia georgiae F0490</name>
    <dbReference type="NCBI Taxonomy" id="1125717"/>
    <lineage>
        <taxon>Bacteria</taxon>
        <taxon>Bacillati</taxon>
        <taxon>Actinomycetota</taxon>
        <taxon>Actinomycetes</taxon>
        <taxon>Actinomycetales</taxon>
        <taxon>Actinomycetaceae</taxon>
        <taxon>Schaalia</taxon>
    </lineage>
</organism>
<dbReference type="RefSeq" id="WP_005872064.1">
    <property type="nucleotide sequence ID" value="NZ_AKFS01000273.1"/>
</dbReference>
<dbReference type="PATRIC" id="fig|1125717.3.peg.1711"/>
<sequence length="391" mass="39629">VPAGRAPLVAASAPRATPWEEAVPAPTRGVVVAGDGADPGAVEWARRAGMPLFAEPSSGVHAASRPGGVLAHQQAALTSELAERIETVVLTGRPTLSRAVNALLARPDVRLVVVDPHPQWSDPAANADTVVAALAPPTVGDGAEQRENTGGAGGVWAPPGWLRQWEQQDRAARAAINALVVRCVAQGAPPTMFEVARAVEEASDGPLVLGASNPVRAVDLVCAELAGRRIHSNRGLAGIDGTIATAAGIARGLGASGAVVPRIVVLLGDLAFLHDASSLALAAAEGAPLDIVVADDHGGGIFATLEHGRREHADLYDRWFGAGQSTDIAALAAAYGARYQRLDADGLRGALRTGADGGGVRVLHVPISRAAGLYAKAGSAAALGLAAPGRI</sequence>
<dbReference type="EMBL" id="AKFS01000273">
    <property type="protein sequence ID" value="EJF37790.1"/>
    <property type="molecule type" value="Genomic_DNA"/>
</dbReference>